<protein>
    <submittedName>
        <fullName evidence="4">CBS domain protein</fullName>
    </submittedName>
</protein>
<dbReference type="InterPro" id="IPR051257">
    <property type="entry name" value="Diverse_CBS-Domain"/>
</dbReference>
<dbReference type="EMBL" id="SLYC01000003">
    <property type="protein sequence ID" value="TCQ06642.1"/>
    <property type="molecule type" value="Genomic_DNA"/>
</dbReference>
<dbReference type="PANTHER" id="PTHR43080:SF2">
    <property type="entry name" value="CBS DOMAIN-CONTAINING PROTEIN"/>
    <property type="match status" value="1"/>
</dbReference>
<dbReference type="AlphaFoldDB" id="A0A4R2TUQ9"/>
<evidence type="ECO:0000313" key="4">
    <source>
        <dbReference type="EMBL" id="TCQ06642.1"/>
    </source>
</evidence>
<dbReference type="OrthoDB" id="9790355at2"/>
<feature type="domain" description="CBS" evidence="3">
    <location>
        <begin position="7"/>
        <end position="64"/>
    </location>
</feature>
<comment type="caution">
    <text evidence="4">The sequence shown here is derived from an EMBL/GenBank/DDBJ whole genome shotgun (WGS) entry which is preliminary data.</text>
</comment>
<dbReference type="Proteomes" id="UP000295504">
    <property type="component" value="Unassembled WGS sequence"/>
</dbReference>
<sequence length="149" mass="17020">MLVKEIMNRDVITVTEENTVEDVIKLLLEHNISGVPVINEEKKVVGIVTEGDIIFRSKKLQIPTYFTILDSYIFLESTKNFENDLKKMVAYKVTDIMTKKVFTVEQEATIEDIATLMTTKKINRIPIVDKGVLVGIVSRRDIIKAYAKE</sequence>
<dbReference type="CDD" id="cd04586">
    <property type="entry name" value="CBS_pair_BON_assoc"/>
    <property type="match status" value="1"/>
</dbReference>
<dbReference type="InterPro" id="IPR046342">
    <property type="entry name" value="CBS_dom_sf"/>
</dbReference>
<organism evidence="4 5">
    <name type="scientific">Serpentinicella alkaliphila</name>
    <dbReference type="NCBI Taxonomy" id="1734049"/>
    <lineage>
        <taxon>Bacteria</taxon>
        <taxon>Bacillati</taxon>
        <taxon>Bacillota</taxon>
        <taxon>Clostridia</taxon>
        <taxon>Peptostreptococcales</taxon>
        <taxon>Natronincolaceae</taxon>
        <taxon>Serpentinicella</taxon>
    </lineage>
</organism>
<name>A0A4R2TUQ9_9FIRM</name>
<evidence type="ECO:0000256" key="1">
    <source>
        <dbReference type="ARBA" id="ARBA00023122"/>
    </source>
</evidence>
<dbReference type="RefSeq" id="WP_132847525.1">
    <property type="nucleotide sequence ID" value="NZ_CP058648.1"/>
</dbReference>
<dbReference type="PANTHER" id="PTHR43080">
    <property type="entry name" value="CBS DOMAIN-CONTAINING PROTEIN CBSX3, MITOCHONDRIAL"/>
    <property type="match status" value="1"/>
</dbReference>
<dbReference type="SUPFAM" id="SSF54631">
    <property type="entry name" value="CBS-domain pair"/>
    <property type="match status" value="1"/>
</dbReference>
<reference evidence="4 5" key="1">
    <citation type="submission" date="2019-03" db="EMBL/GenBank/DDBJ databases">
        <title>Genomic Encyclopedia of Type Strains, Phase IV (KMG-IV): sequencing the most valuable type-strain genomes for metagenomic binning, comparative biology and taxonomic classification.</title>
        <authorList>
            <person name="Goeker M."/>
        </authorList>
    </citation>
    <scope>NUCLEOTIDE SEQUENCE [LARGE SCALE GENOMIC DNA]</scope>
    <source>
        <strain evidence="4 5">DSM 100013</strain>
    </source>
</reference>
<dbReference type="SMART" id="SM00116">
    <property type="entry name" value="CBS"/>
    <property type="match status" value="2"/>
</dbReference>
<keyword evidence="5" id="KW-1185">Reference proteome</keyword>
<feature type="domain" description="CBS" evidence="3">
    <location>
        <begin position="97"/>
        <end position="149"/>
    </location>
</feature>
<dbReference type="InterPro" id="IPR000644">
    <property type="entry name" value="CBS_dom"/>
</dbReference>
<dbReference type="Pfam" id="PF00571">
    <property type="entry name" value="CBS"/>
    <property type="match status" value="2"/>
</dbReference>
<keyword evidence="1 2" id="KW-0129">CBS domain</keyword>
<proteinExistence type="predicted"/>
<accession>A0A4R2TUQ9</accession>
<evidence type="ECO:0000313" key="5">
    <source>
        <dbReference type="Proteomes" id="UP000295504"/>
    </source>
</evidence>
<evidence type="ECO:0000256" key="2">
    <source>
        <dbReference type="PROSITE-ProRule" id="PRU00703"/>
    </source>
</evidence>
<evidence type="ECO:0000259" key="3">
    <source>
        <dbReference type="PROSITE" id="PS51371"/>
    </source>
</evidence>
<gene>
    <name evidence="4" type="ORF">EDD79_100367</name>
</gene>
<dbReference type="PROSITE" id="PS51371">
    <property type="entry name" value="CBS"/>
    <property type="match status" value="2"/>
</dbReference>
<dbReference type="Gene3D" id="3.10.580.10">
    <property type="entry name" value="CBS-domain"/>
    <property type="match status" value="1"/>
</dbReference>